<evidence type="ECO:0000259" key="10">
    <source>
        <dbReference type="PROSITE" id="PS50069"/>
    </source>
</evidence>
<name>A0A1I7X6F7_HETBA</name>
<evidence type="ECO:0000256" key="2">
    <source>
        <dbReference type="ARBA" id="ARBA00004906"/>
    </source>
</evidence>
<dbReference type="FunFam" id="1.20.1310.10:FF:000001">
    <property type="entry name" value="Cullin 3"/>
    <property type="match status" value="1"/>
</dbReference>
<dbReference type="InterPro" id="IPR036390">
    <property type="entry name" value="WH_DNA-bd_sf"/>
</dbReference>
<evidence type="ECO:0000256" key="9">
    <source>
        <dbReference type="RuleBase" id="RU003829"/>
    </source>
</evidence>
<dbReference type="GO" id="GO:0010468">
    <property type="term" value="P:regulation of gene expression"/>
    <property type="evidence" value="ECO:0007669"/>
    <property type="project" value="UniProtKB-ARBA"/>
</dbReference>
<dbReference type="InterPro" id="IPR016159">
    <property type="entry name" value="Cullin_repeat-like_dom_sf"/>
</dbReference>
<evidence type="ECO:0000256" key="5">
    <source>
        <dbReference type="ARBA" id="ARBA00022786"/>
    </source>
</evidence>
<dbReference type="InterPro" id="IPR036388">
    <property type="entry name" value="WH-like_DNA-bd_sf"/>
</dbReference>
<dbReference type="Pfam" id="PF26557">
    <property type="entry name" value="Cullin_AB"/>
    <property type="match status" value="1"/>
</dbReference>
<dbReference type="Gene3D" id="3.30.230.130">
    <property type="entry name" value="Cullin, Chain C, Domain 2"/>
    <property type="match status" value="1"/>
</dbReference>
<dbReference type="Pfam" id="PF10557">
    <property type="entry name" value="Cullin_Nedd8"/>
    <property type="match status" value="1"/>
</dbReference>
<dbReference type="SUPFAM" id="SSF75632">
    <property type="entry name" value="Cullin homology domain"/>
    <property type="match status" value="1"/>
</dbReference>
<proteinExistence type="inferred from homology"/>
<dbReference type="Pfam" id="PF00888">
    <property type="entry name" value="Cullin"/>
    <property type="match status" value="2"/>
</dbReference>
<dbReference type="FunFam" id="1.20.1310.10:FF:000006">
    <property type="entry name" value="Cullin 3"/>
    <property type="match status" value="1"/>
</dbReference>
<dbReference type="GO" id="GO:0005634">
    <property type="term" value="C:nucleus"/>
    <property type="evidence" value="ECO:0007669"/>
    <property type="project" value="UniProtKB-SubCell"/>
</dbReference>
<accession>A0A1I7X6F7</accession>
<dbReference type="SUPFAM" id="SSF74788">
    <property type="entry name" value="Cullin repeat-like"/>
    <property type="match status" value="1"/>
</dbReference>
<dbReference type="Proteomes" id="UP000095283">
    <property type="component" value="Unplaced"/>
</dbReference>
<dbReference type="GO" id="GO:0006915">
    <property type="term" value="P:apoptotic process"/>
    <property type="evidence" value="ECO:0007669"/>
    <property type="project" value="UniProtKB-ARBA"/>
</dbReference>
<comment type="similarity">
    <text evidence="3 8 9">Belongs to the cullin family.</text>
</comment>
<evidence type="ECO:0000313" key="11">
    <source>
        <dbReference type="Proteomes" id="UP000095283"/>
    </source>
</evidence>
<evidence type="ECO:0000313" key="12">
    <source>
        <dbReference type="WBParaSite" id="Hba_13146"/>
    </source>
</evidence>
<organism evidence="11 12">
    <name type="scientific">Heterorhabditis bacteriophora</name>
    <name type="common">Entomopathogenic nematode worm</name>
    <dbReference type="NCBI Taxonomy" id="37862"/>
    <lineage>
        <taxon>Eukaryota</taxon>
        <taxon>Metazoa</taxon>
        <taxon>Ecdysozoa</taxon>
        <taxon>Nematoda</taxon>
        <taxon>Chromadorea</taxon>
        <taxon>Rhabditida</taxon>
        <taxon>Rhabditina</taxon>
        <taxon>Rhabditomorpha</taxon>
        <taxon>Strongyloidea</taxon>
        <taxon>Heterorhabditidae</taxon>
        <taxon>Heterorhabditis</taxon>
    </lineage>
</organism>
<dbReference type="SMART" id="SM00182">
    <property type="entry name" value="CULLIN"/>
    <property type="match status" value="1"/>
</dbReference>
<dbReference type="InterPro" id="IPR016158">
    <property type="entry name" value="Cullin_homology"/>
</dbReference>
<dbReference type="InterPro" id="IPR045093">
    <property type="entry name" value="Cullin"/>
</dbReference>
<keyword evidence="6" id="KW-0832">Ubl conjugation</keyword>
<evidence type="ECO:0000256" key="1">
    <source>
        <dbReference type="ARBA" id="ARBA00004123"/>
    </source>
</evidence>
<dbReference type="AlphaFoldDB" id="A0A1I7X6F7"/>
<dbReference type="FunFam" id="1.20.1310.10:FF:000002">
    <property type="entry name" value="cullin-3 isoform X1"/>
    <property type="match status" value="1"/>
</dbReference>
<dbReference type="GO" id="GO:0043161">
    <property type="term" value="P:proteasome-mediated ubiquitin-dependent protein catabolic process"/>
    <property type="evidence" value="ECO:0007669"/>
    <property type="project" value="UniProtKB-ARBA"/>
</dbReference>
<dbReference type="PROSITE" id="PS01256">
    <property type="entry name" value="CULLIN_1"/>
    <property type="match status" value="1"/>
</dbReference>
<dbReference type="GO" id="GO:0000278">
    <property type="term" value="P:mitotic cell cycle"/>
    <property type="evidence" value="ECO:0007669"/>
    <property type="project" value="UniProtKB-ARBA"/>
</dbReference>
<dbReference type="GO" id="GO:0007165">
    <property type="term" value="P:signal transduction"/>
    <property type="evidence" value="ECO:0007669"/>
    <property type="project" value="UniProtKB-ARBA"/>
</dbReference>
<keyword evidence="4" id="KW-1017">Isopeptide bond</keyword>
<protein>
    <submittedName>
        <fullName evidence="12">CULLIN_2 domain-containing protein</fullName>
    </submittedName>
</protein>
<sequence length="765" mass="88941">MSRPITGGGGASSGGRMRIRAFPTTMDEKYVNQIWDLLKKAIQEIQRKNNSGLSFEELYRNAYTMVLHKHGEKLYTGLRKVVEDHLRSSVRVNVGDSINGGSFLDTLNESWTDHTTAMVMIRDILMYMDRVYVQQNNVEPVYHLGLGIFRDEVVRQNNVSEHLRATLLALIADERRGNPVNWMGIKNACQMLVALGIETRSVYESEFENPFLQESAEYYRSASQKFLTENSASVYVRKVEQCIEDESSRAKRYLDSKTEGKILDVLYFIVDDLRRLYKLLKRVPNGLSVMTSAMSGHLRVIGEAIVKENGELARNPVTFIQALLDLKDRFDHFLHDAFHNDKLFKNKIQTDFEYFFNQNKKSPEYLSLYMDDKLRKGIRALNDNELETLLDKSMVLFRFLQEKDVFERYYKQHLAKRLLLDKSISDDAEKAMISKLKTECGCQFTQKLESMFRDKELWSTLSNNFKEYKDGMDQMVVRERDPVDVSVRVLTAGIWPTQNVSQCILPLVCETSFKTFEEYYLRKHSGRKISLNTLLGSADVKAIFYGTHFAGDELSQQFRLLGIIYAYFKESEAGPSNVLMPSRKEEHKILQVNTHQMVILLRFNVKTRFTFDEMQADTQIPEKELKRNLQSLAMGKPTQRVLSRRGKGKDIDGQDEFWVNDSFTSKLTRIKIQMVTSKGESEPERKETRNKIDEDRKHEVEAAIVRIMKSRKKLAHNNLITEVTQQLKHRFLPNPQLIKKRIESLIEREYLARDVVDHKLYNYVA</sequence>
<keyword evidence="5" id="KW-0833">Ubl conjugation pathway</keyword>
<comment type="subcellular location">
    <subcellularLocation>
        <location evidence="1">Nucleus</location>
    </subcellularLocation>
</comment>
<feature type="domain" description="Cullin family profile" evidence="10">
    <location>
        <begin position="361"/>
        <end position="633"/>
    </location>
</feature>
<dbReference type="Gene3D" id="1.10.10.10">
    <property type="entry name" value="Winged helix-like DNA-binding domain superfamily/Winged helix DNA-binding domain"/>
    <property type="match status" value="1"/>
</dbReference>
<dbReference type="PANTHER" id="PTHR11932">
    <property type="entry name" value="CULLIN"/>
    <property type="match status" value="1"/>
</dbReference>
<reference evidence="12" key="1">
    <citation type="submission" date="2016-11" db="UniProtKB">
        <authorList>
            <consortium name="WormBaseParasite"/>
        </authorList>
    </citation>
    <scope>IDENTIFICATION</scope>
</reference>
<dbReference type="GO" id="GO:0031461">
    <property type="term" value="C:cullin-RING ubiquitin ligase complex"/>
    <property type="evidence" value="ECO:0007669"/>
    <property type="project" value="InterPro"/>
</dbReference>
<comment type="pathway">
    <text evidence="2">Protein modification; protein ubiquitination.</text>
</comment>
<dbReference type="InterPro" id="IPR001373">
    <property type="entry name" value="Cullin_N"/>
</dbReference>
<evidence type="ECO:0000256" key="3">
    <source>
        <dbReference type="ARBA" id="ARBA00006019"/>
    </source>
</evidence>
<dbReference type="WBParaSite" id="Hba_13146">
    <property type="protein sequence ID" value="Hba_13146"/>
    <property type="gene ID" value="Hba_13146"/>
</dbReference>
<dbReference type="InterPro" id="IPR016157">
    <property type="entry name" value="Cullin_CS"/>
</dbReference>
<evidence type="ECO:0000256" key="6">
    <source>
        <dbReference type="ARBA" id="ARBA00022843"/>
    </source>
</evidence>
<dbReference type="GO" id="GO:0000209">
    <property type="term" value="P:protein polyubiquitination"/>
    <property type="evidence" value="ECO:0007669"/>
    <property type="project" value="UniProtKB-ARBA"/>
</dbReference>
<dbReference type="GO" id="GO:0031625">
    <property type="term" value="F:ubiquitin protein ligase binding"/>
    <property type="evidence" value="ECO:0007669"/>
    <property type="project" value="InterPro"/>
</dbReference>
<dbReference type="FunFam" id="1.10.10.10:FF:000091">
    <property type="entry name" value="Cullin 3"/>
    <property type="match status" value="1"/>
</dbReference>
<dbReference type="PROSITE" id="PS50069">
    <property type="entry name" value="CULLIN_2"/>
    <property type="match status" value="1"/>
</dbReference>
<dbReference type="GO" id="GO:0080090">
    <property type="term" value="P:regulation of primary metabolic process"/>
    <property type="evidence" value="ECO:0007669"/>
    <property type="project" value="UniProtKB-ARBA"/>
</dbReference>
<dbReference type="Gene3D" id="1.20.1310.10">
    <property type="entry name" value="Cullin Repeats"/>
    <property type="match status" value="4"/>
</dbReference>
<keyword evidence="7" id="KW-0539">Nucleus</keyword>
<dbReference type="InterPro" id="IPR059120">
    <property type="entry name" value="Cullin-like_AB"/>
</dbReference>
<dbReference type="SUPFAM" id="SSF46785">
    <property type="entry name" value="Winged helix' DNA-binding domain"/>
    <property type="match status" value="1"/>
</dbReference>
<dbReference type="GO" id="GO:0006950">
    <property type="term" value="P:response to stress"/>
    <property type="evidence" value="ECO:0007669"/>
    <property type="project" value="UniProtKB-ARBA"/>
</dbReference>
<evidence type="ECO:0000256" key="8">
    <source>
        <dbReference type="PROSITE-ProRule" id="PRU00330"/>
    </source>
</evidence>
<evidence type="ECO:0000256" key="7">
    <source>
        <dbReference type="ARBA" id="ARBA00023242"/>
    </source>
</evidence>
<dbReference type="SMART" id="SM00884">
    <property type="entry name" value="Cullin_Nedd8"/>
    <property type="match status" value="1"/>
</dbReference>
<evidence type="ECO:0000256" key="4">
    <source>
        <dbReference type="ARBA" id="ARBA00022499"/>
    </source>
</evidence>
<dbReference type="GO" id="GO:0005737">
    <property type="term" value="C:cytoplasm"/>
    <property type="evidence" value="ECO:0007669"/>
    <property type="project" value="UniProtKB-ARBA"/>
</dbReference>
<dbReference type="InterPro" id="IPR036317">
    <property type="entry name" value="Cullin_homology_sf"/>
</dbReference>
<keyword evidence="11" id="KW-1185">Reference proteome</keyword>
<dbReference type="InterPro" id="IPR019559">
    <property type="entry name" value="Cullin_neddylation_domain"/>
</dbReference>